<keyword evidence="1" id="KW-0677">Repeat</keyword>
<dbReference type="EMBL" id="LYXU01000001">
    <property type="protein sequence ID" value="OBS28611.1"/>
    <property type="molecule type" value="Genomic_DNA"/>
</dbReference>
<evidence type="ECO:0000259" key="2">
    <source>
        <dbReference type="Pfam" id="PF24883"/>
    </source>
</evidence>
<dbReference type="STRING" id="36050.A0A1B8B7B2"/>
<dbReference type="Proteomes" id="UP000091967">
    <property type="component" value="Unassembled WGS sequence"/>
</dbReference>
<reference evidence="3 4" key="1">
    <citation type="submission" date="2016-06" db="EMBL/GenBank/DDBJ databases">
        <title>Living apart together: crosstalk between the core and supernumerary genomes in a fungal plant pathogen.</title>
        <authorList>
            <person name="Vanheule A."/>
            <person name="Audenaert K."/>
            <person name="Warris S."/>
            <person name="Van De Geest H."/>
            <person name="Schijlen E."/>
            <person name="Hofte M."/>
            <person name="De Saeger S."/>
            <person name="Haesaert G."/>
            <person name="Waalwijk C."/>
            <person name="Van Der Lee T."/>
        </authorList>
    </citation>
    <scope>NUCLEOTIDE SEQUENCE [LARGE SCALE GENOMIC DNA]</scope>
    <source>
        <strain evidence="3 4">2516</strain>
    </source>
</reference>
<accession>A0A1B8B7B2</accession>
<dbReference type="PANTHER" id="PTHR10039">
    <property type="entry name" value="AMELOGENIN"/>
    <property type="match status" value="1"/>
</dbReference>
<dbReference type="Pfam" id="PF24883">
    <property type="entry name" value="NPHP3_N"/>
    <property type="match status" value="1"/>
</dbReference>
<sequence>MSGHRTITENNFRDGTRIHQGDNYYNFSHDDKKKCLLDLRITDPSHDKARIEQSKGGLREESYCWIFENEEFKQWKKSESDSQFLWIKGDPGKGKTMLLAGIIDELVTEPENFGQVAYFFCQETDSRINNATAVLRGLIYMIVHTFLLK</sequence>
<proteinExistence type="predicted"/>
<organism evidence="3 4">
    <name type="scientific">Fusarium poae</name>
    <dbReference type="NCBI Taxonomy" id="36050"/>
    <lineage>
        <taxon>Eukaryota</taxon>
        <taxon>Fungi</taxon>
        <taxon>Dikarya</taxon>
        <taxon>Ascomycota</taxon>
        <taxon>Pezizomycotina</taxon>
        <taxon>Sordariomycetes</taxon>
        <taxon>Hypocreomycetidae</taxon>
        <taxon>Hypocreales</taxon>
        <taxon>Nectriaceae</taxon>
        <taxon>Fusarium</taxon>
    </lineage>
</organism>
<evidence type="ECO:0000313" key="3">
    <source>
        <dbReference type="EMBL" id="OBS28611.1"/>
    </source>
</evidence>
<keyword evidence="4" id="KW-1185">Reference proteome</keyword>
<evidence type="ECO:0000256" key="1">
    <source>
        <dbReference type="ARBA" id="ARBA00022737"/>
    </source>
</evidence>
<dbReference type="OMA" id="QNILWIT"/>
<dbReference type="AlphaFoldDB" id="A0A1B8B7B2"/>
<comment type="caution">
    <text evidence="3">The sequence shown here is derived from an EMBL/GenBank/DDBJ whole genome shotgun (WGS) entry which is preliminary data.</text>
</comment>
<dbReference type="InterPro" id="IPR027417">
    <property type="entry name" value="P-loop_NTPase"/>
</dbReference>
<dbReference type="InterPro" id="IPR056884">
    <property type="entry name" value="NPHP3-like_N"/>
</dbReference>
<protein>
    <recommendedName>
        <fullName evidence="2">Nephrocystin 3-like N-terminal domain-containing protein</fullName>
    </recommendedName>
</protein>
<feature type="domain" description="Nephrocystin 3-like N-terminal" evidence="2">
    <location>
        <begin position="64"/>
        <end position="144"/>
    </location>
</feature>
<evidence type="ECO:0000313" key="4">
    <source>
        <dbReference type="Proteomes" id="UP000091967"/>
    </source>
</evidence>
<gene>
    <name evidence="3" type="ORF">FPOA_02548</name>
</gene>
<dbReference type="Gene3D" id="3.40.50.300">
    <property type="entry name" value="P-loop containing nucleotide triphosphate hydrolases"/>
    <property type="match status" value="1"/>
</dbReference>
<name>A0A1B8B7B2_FUSPO</name>